<reference evidence="1 2" key="1">
    <citation type="journal article" date="2022" name="DNA Res.">
        <title>Chromosomal-level genome assembly of the orchid tree Bauhinia variegata (Leguminosae; Cercidoideae) supports the allotetraploid origin hypothesis of Bauhinia.</title>
        <authorList>
            <person name="Zhong Y."/>
            <person name="Chen Y."/>
            <person name="Zheng D."/>
            <person name="Pang J."/>
            <person name="Liu Y."/>
            <person name="Luo S."/>
            <person name="Meng S."/>
            <person name="Qian L."/>
            <person name="Wei D."/>
            <person name="Dai S."/>
            <person name="Zhou R."/>
        </authorList>
    </citation>
    <scope>NUCLEOTIDE SEQUENCE [LARGE SCALE GENOMIC DNA]</scope>
    <source>
        <strain evidence="1">BV-YZ2020</strain>
    </source>
</reference>
<organism evidence="1 2">
    <name type="scientific">Bauhinia variegata</name>
    <name type="common">Purple orchid tree</name>
    <name type="synonym">Phanera variegata</name>
    <dbReference type="NCBI Taxonomy" id="167791"/>
    <lineage>
        <taxon>Eukaryota</taxon>
        <taxon>Viridiplantae</taxon>
        <taxon>Streptophyta</taxon>
        <taxon>Embryophyta</taxon>
        <taxon>Tracheophyta</taxon>
        <taxon>Spermatophyta</taxon>
        <taxon>Magnoliopsida</taxon>
        <taxon>eudicotyledons</taxon>
        <taxon>Gunneridae</taxon>
        <taxon>Pentapetalae</taxon>
        <taxon>rosids</taxon>
        <taxon>fabids</taxon>
        <taxon>Fabales</taxon>
        <taxon>Fabaceae</taxon>
        <taxon>Cercidoideae</taxon>
        <taxon>Cercideae</taxon>
        <taxon>Bauhiniinae</taxon>
        <taxon>Bauhinia</taxon>
    </lineage>
</organism>
<gene>
    <name evidence="1" type="ORF">L6164_014500</name>
</gene>
<protein>
    <submittedName>
        <fullName evidence="1">Uncharacterized protein</fullName>
    </submittedName>
</protein>
<dbReference type="Proteomes" id="UP000828941">
    <property type="component" value="Chromosome 6"/>
</dbReference>
<accession>A0ACB9NJ67</accession>
<sequence>MESSVKSSQNSLENSSDATNSTSAGPGVPRDQGNASASASADTNAIPNRGESSENIPISSMAKNGNGSEIQNPPTQVMERPGDDPGSPYRIPSHVFAKSNTTGEWSLASNESLFSIHMGNMSFSREMAWMKSGELGSVGDMSGAPDAPPSSTPPTNPNQPTAASTDPATGAPVNKLNDITPKTGDHVESPGVTEAKAAETMREVIRETTEERRDLSFGEGVSQPNRLSHQSDGSTKSFVFPILAGDGNKTPSSKSKKGVGEKHQQKQSEAETPKETPDGAQPQATKSLKSTPQNKWLSCFSCCTFCQ</sequence>
<proteinExistence type="predicted"/>
<evidence type="ECO:0000313" key="2">
    <source>
        <dbReference type="Proteomes" id="UP000828941"/>
    </source>
</evidence>
<dbReference type="EMBL" id="CM039431">
    <property type="protein sequence ID" value="KAI4335904.1"/>
    <property type="molecule type" value="Genomic_DNA"/>
</dbReference>
<keyword evidence="2" id="KW-1185">Reference proteome</keyword>
<evidence type="ECO:0000313" key="1">
    <source>
        <dbReference type="EMBL" id="KAI4335904.1"/>
    </source>
</evidence>
<name>A0ACB9NJ67_BAUVA</name>
<comment type="caution">
    <text evidence="1">The sequence shown here is derived from an EMBL/GenBank/DDBJ whole genome shotgun (WGS) entry which is preliminary data.</text>
</comment>